<dbReference type="Pfam" id="PF09409">
    <property type="entry name" value="PUB"/>
    <property type="match status" value="1"/>
</dbReference>
<dbReference type="InParanoid" id="A0A482X535"/>
<dbReference type="SMR" id="A0A482X535"/>
<feature type="compositionally biased region" description="Basic and acidic residues" evidence="1">
    <location>
        <begin position="95"/>
        <end position="119"/>
    </location>
</feature>
<dbReference type="InterPro" id="IPR042774">
    <property type="entry name" value="UBXN6_PUB"/>
</dbReference>
<dbReference type="Pfam" id="PF00789">
    <property type="entry name" value="UBX"/>
    <property type="match status" value="1"/>
</dbReference>
<dbReference type="GO" id="GO:0005737">
    <property type="term" value="C:cytoplasm"/>
    <property type="evidence" value="ECO:0007669"/>
    <property type="project" value="TreeGrafter"/>
</dbReference>
<evidence type="ECO:0000313" key="3">
    <source>
        <dbReference type="EMBL" id="RZF40628.1"/>
    </source>
</evidence>
<feature type="compositionally biased region" description="Basic and acidic residues" evidence="1">
    <location>
        <begin position="26"/>
        <end position="38"/>
    </location>
</feature>
<reference evidence="3 4" key="1">
    <citation type="journal article" date="2017" name="Gigascience">
        <title>Genome sequence of the small brown planthopper, Laodelphax striatellus.</title>
        <authorList>
            <person name="Zhu J."/>
            <person name="Jiang F."/>
            <person name="Wang X."/>
            <person name="Yang P."/>
            <person name="Bao Y."/>
            <person name="Zhao W."/>
            <person name="Wang W."/>
            <person name="Lu H."/>
            <person name="Wang Q."/>
            <person name="Cui N."/>
            <person name="Li J."/>
            <person name="Chen X."/>
            <person name="Luo L."/>
            <person name="Yu J."/>
            <person name="Kang L."/>
            <person name="Cui F."/>
        </authorList>
    </citation>
    <scope>NUCLEOTIDE SEQUENCE [LARGE SCALE GENOMIC DNA]</scope>
    <source>
        <strain evidence="3">Lst14</strain>
    </source>
</reference>
<gene>
    <name evidence="3" type="ORF">LSTR_LSTR007511</name>
</gene>
<dbReference type="AlphaFoldDB" id="A0A482X535"/>
<dbReference type="InterPro" id="IPR018997">
    <property type="entry name" value="PUB_domain"/>
</dbReference>
<sequence length="444" mass="50609">MADKIRKFFEKKKVEAKFKMAGPGHKLTDSKPAPKETSKSAAQTSRAALSDEAKQAAAAALARLGGAPPKADAVNLNRSLAAIQAQVKKELEAQKLASERSESMERKPADVSLPETRREDEDEIPQVLAVQGVYFKCPLIGPEILSKDEWRVKIKEFLYEQLEAERGLTSCLIIHSCNRSKEKVGQCIETICKYLENIISNPSEEKYRKIRMSNKIYVEKVKHIEGALEFLLAAGFQRETLPFQDTQDEFLVLPEEKIDVENFNMLMDALRSAESIGLELDRNLKVLLPSEGVQRVNLPPDFFTLSPEELKKEHQSRSEKLEESLMLKTKAMREREEQRELKKYKYSLIRIKFPDGIFIQGTFGVYEQLVTVYDFIKENLASEDGTFVLHSPTGQKLSEAEFEKTLIDLHFVPTIILLFNWLEEPTTKTDSILRPETMLLMHSI</sequence>
<proteinExistence type="predicted"/>
<dbReference type="OrthoDB" id="49605at2759"/>
<organism evidence="3 4">
    <name type="scientific">Laodelphax striatellus</name>
    <name type="common">Small brown planthopper</name>
    <name type="synonym">Delphax striatella</name>
    <dbReference type="NCBI Taxonomy" id="195883"/>
    <lineage>
        <taxon>Eukaryota</taxon>
        <taxon>Metazoa</taxon>
        <taxon>Ecdysozoa</taxon>
        <taxon>Arthropoda</taxon>
        <taxon>Hexapoda</taxon>
        <taxon>Insecta</taxon>
        <taxon>Pterygota</taxon>
        <taxon>Neoptera</taxon>
        <taxon>Paraneoptera</taxon>
        <taxon>Hemiptera</taxon>
        <taxon>Auchenorrhyncha</taxon>
        <taxon>Fulgoroidea</taxon>
        <taxon>Delphacidae</taxon>
        <taxon>Criomorphinae</taxon>
        <taxon>Laodelphax</taxon>
    </lineage>
</organism>
<dbReference type="Proteomes" id="UP000291343">
    <property type="component" value="Unassembled WGS sequence"/>
</dbReference>
<feature type="region of interest" description="Disordered" evidence="1">
    <location>
        <begin position="95"/>
        <end position="120"/>
    </location>
</feature>
<dbReference type="STRING" id="195883.A0A482X535"/>
<dbReference type="SUPFAM" id="SSF143503">
    <property type="entry name" value="PUG domain-like"/>
    <property type="match status" value="1"/>
</dbReference>
<evidence type="ECO:0000313" key="4">
    <source>
        <dbReference type="Proteomes" id="UP000291343"/>
    </source>
</evidence>
<dbReference type="InterPro" id="IPR029071">
    <property type="entry name" value="Ubiquitin-like_domsf"/>
</dbReference>
<feature type="region of interest" description="Disordered" evidence="1">
    <location>
        <begin position="19"/>
        <end position="52"/>
    </location>
</feature>
<accession>A0A482X535</accession>
<dbReference type="InterPro" id="IPR001012">
    <property type="entry name" value="UBX_dom"/>
</dbReference>
<keyword evidence="4" id="KW-1185">Reference proteome</keyword>
<dbReference type="EMBL" id="QKKF02018119">
    <property type="protein sequence ID" value="RZF40628.1"/>
    <property type="molecule type" value="Genomic_DNA"/>
</dbReference>
<feature type="domain" description="UBX" evidence="2">
    <location>
        <begin position="342"/>
        <end position="419"/>
    </location>
</feature>
<comment type="caution">
    <text evidence="3">The sequence shown here is derived from an EMBL/GenBank/DDBJ whole genome shotgun (WGS) entry which is preliminary data.</text>
</comment>
<dbReference type="PROSITE" id="PS50033">
    <property type="entry name" value="UBX"/>
    <property type="match status" value="1"/>
</dbReference>
<dbReference type="Gene3D" id="1.20.58.2190">
    <property type="match status" value="1"/>
</dbReference>
<dbReference type="SUPFAM" id="SSF54236">
    <property type="entry name" value="Ubiquitin-like"/>
    <property type="match status" value="1"/>
</dbReference>
<name>A0A482X535_LAOST</name>
<evidence type="ECO:0000256" key="1">
    <source>
        <dbReference type="SAM" id="MobiDB-lite"/>
    </source>
</evidence>
<protein>
    <recommendedName>
        <fullName evidence="2">UBX domain-containing protein</fullName>
    </recommendedName>
</protein>
<dbReference type="FunCoup" id="A0A482X535">
    <property type="interactions" value="1501"/>
</dbReference>
<dbReference type="SMART" id="SM00166">
    <property type="entry name" value="UBX"/>
    <property type="match status" value="1"/>
</dbReference>
<dbReference type="SMART" id="SM00580">
    <property type="entry name" value="PUG"/>
    <property type="match status" value="1"/>
</dbReference>
<dbReference type="InterPro" id="IPR036339">
    <property type="entry name" value="PUB-like_dom_sf"/>
</dbReference>
<dbReference type="Gene3D" id="3.10.20.90">
    <property type="entry name" value="Phosphatidylinositol 3-kinase Catalytic Subunit, Chain A, domain 1"/>
    <property type="match status" value="1"/>
</dbReference>
<evidence type="ECO:0000259" key="2">
    <source>
        <dbReference type="PROSITE" id="PS50033"/>
    </source>
</evidence>
<dbReference type="PANTHER" id="PTHR23153">
    <property type="entry name" value="UBX-RELATED"/>
    <property type="match status" value="1"/>
</dbReference>
<dbReference type="PANTHER" id="PTHR23153:SF38">
    <property type="entry name" value="UBX DOMAIN-CONTAINING PROTEIN 6"/>
    <property type="match status" value="1"/>
</dbReference>
<dbReference type="CDD" id="cd10460">
    <property type="entry name" value="PUB_UBXD1"/>
    <property type="match status" value="1"/>
</dbReference>